<feature type="domain" description="ABC transmembrane type-1" evidence="7">
    <location>
        <begin position="113"/>
        <end position="377"/>
    </location>
</feature>
<evidence type="ECO:0000256" key="4">
    <source>
        <dbReference type="ARBA" id="ARBA00023136"/>
    </source>
</evidence>
<evidence type="ECO:0000256" key="2">
    <source>
        <dbReference type="ARBA" id="ARBA00022692"/>
    </source>
</evidence>
<feature type="transmembrane region" description="Helical" evidence="6">
    <location>
        <begin position="139"/>
        <end position="164"/>
    </location>
</feature>
<evidence type="ECO:0000256" key="3">
    <source>
        <dbReference type="ARBA" id="ARBA00022989"/>
    </source>
</evidence>
<proteinExistence type="predicted"/>
<gene>
    <name evidence="8" type="ORF">QSG27_08720</name>
</gene>
<protein>
    <recommendedName>
        <fullName evidence="7">ABC transmembrane type-1 domain-containing protein</fullName>
    </recommendedName>
</protein>
<evidence type="ECO:0000313" key="9">
    <source>
        <dbReference type="Proteomes" id="UP001227317"/>
    </source>
</evidence>
<evidence type="ECO:0000313" key="8">
    <source>
        <dbReference type="EMBL" id="MDQ2102770.1"/>
    </source>
</evidence>
<dbReference type="SUPFAM" id="SSF90123">
    <property type="entry name" value="ABC transporter transmembrane region"/>
    <property type="match status" value="1"/>
</dbReference>
<feature type="transmembrane region" description="Helical" evidence="6">
    <location>
        <begin position="321"/>
        <end position="342"/>
    </location>
</feature>
<dbReference type="PROSITE" id="PS50929">
    <property type="entry name" value="ABC_TM1F"/>
    <property type="match status" value="1"/>
</dbReference>
<feature type="transmembrane region" description="Helical" evidence="6">
    <location>
        <begin position="215"/>
        <end position="233"/>
    </location>
</feature>
<comment type="subcellular location">
    <subcellularLocation>
        <location evidence="1">Cell membrane</location>
        <topology evidence="1">Multi-pass membrane protein</topology>
    </subcellularLocation>
</comment>
<feature type="transmembrane region" description="Helical" evidence="6">
    <location>
        <begin position="92"/>
        <end position="109"/>
    </location>
</feature>
<evidence type="ECO:0000256" key="6">
    <source>
        <dbReference type="SAM" id="Phobius"/>
    </source>
</evidence>
<dbReference type="RefSeq" id="WP_306705179.1">
    <property type="nucleotide sequence ID" value="NZ_JAUJFI010000030.1"/>
</dbReference>
<evidence type="ECO:0000259" key="7">
    <source>
        <dbReference type="PROSITE" id="PS50929"/>
    </source>
</evidence>
<dbReference type="Proteomes" id="UP001227317">
    <property type="component" value="Unassembled WGS sequence"/>
</dbReference>
<dbReference type="InterPro" id="IPR036640">
    <property type="entry name" value="ABC1_TM_sf"/>
</dbReference>
<dbReference type="EMBL" id="JAUJFI010000030">
    <property type="protein sequence ID" value="MDQ2102770.1"/>
    <property type="molecule type" value="Genomic_DNA"/>
</dbReference>
<name>A0ABU0WF03_9PROT</name>
<keyword evidence="2 6" id="KW-0812">Transmembrane</keyword>
<feature type="region of interest" description="Disordered" evidence="5">
    <location>
        <begin position="391"/>
        <end position="431"/>
    </location>
</feature>
<feature type="transmembrane region" description="Helical" evidence="6">
    <location>
        <begin position="31"/>
        <end position="56"/>
    </location>
</feature>
<reference evidence="8 9" key="1">
    <citation type="submission" date="2023-06" db="EMBL/GenBank/DDBJ databases">
        <title>Azospirillum isscasensis sp.nov, a bacterium isolated from rhizosphere soil of rice.</title>
        <authorList>
            <person name="Wang H."/>
        </authorList>
    </citation>
    <scope>NUCLEOTIDE SEQUENCE [LARGE SCALE GENOMIC DNA]</scope>
    <source>
        <strain evidence="8 9">C340-1</strain>
    </source>
</reference>
<sequence>MSDFLFQDHFHQLSNWIVTAVFPSPYLWMHVVVHIVLVAMPLAFLALLSAWGIGAVRRRLSGSRKEMPRDVVSPFPSNLFLYILKHTRKEQSILLVTALLSLPLLYAVLELPKQIINKALNVGNDTSTVIGYVLSKYELLFILCIFYLGAVLTSGALKYVINLLQGRLAEGMMRRMRFAAFRAWSRGKTPCDHALFIPVLVQEVEPIAGFTGDTFLVPVLQGGTFLTILAFMIVQDPVLGAAALTLVPLQIALVPRLQRRVSALARERSRELRLFGAAVADASPHRRHDRSRPVLAVARSLKRVQAIRLDIYRRKFFIKGLNNFIAHLTPFFFYTIGGYLVIEGRLSLGALVAVLAAHKDMSAPLRELLGYYQTMDDVRVRYEDIRRFLGDQAEPPSSGAMGTSAGGAGSAVGPISPMVKDASSMTSTLSS</sequence>
<organism evidence="8 9">
    <name type="scientific">Azospirillum isscasi</name>
    <dbReference type="NCBI Taxonomy" id="3053926"/>
    <lineage>
        <taxon>Bacteria</taxon>
        <taxon>Pseudomonadati</taxon>
        <taxon>Pseudomonadota</taxon>
        <taxon>Alphaproteobacteria</taxon>
        <taxon>Rhodospirillales</taxon>
        <taxon>Azospirillaceae</taxon>
        <taxon>Azospirillum</taxon>
    </lineage>
</organism>
<evidence type="ECO:0000256" key="1">
    <source>
        <dbReference type="ARBA" id="ARBA00004651"/>
    </source>
</evidence>
<evidence type="ECO:0000256" key="5">
    <source>
        <dbReference type="SAM" id="MobiDB-lite"/>
    </source>
</evidence>
<dbReference type="InterPro" id="IPR011527">
    <property type="entry name" value="ABC1_TM_dom"/>
</dbReference>
<feature type="transmembrane region" description="Helical" evidence="6">
    <location>
        <begin position="239"/>
        <end position="257"/>
    </location>
</feature>
<accession>A0ABU0WF03</accession>
<keyword evidence="4 6" id="KW-0472">Membrane</keyword>
<keyword evidence="9" id="KW-1185">Reference proteome</keyword>
<dbReference type="Gene3D" id="1.20.1560.10">
    <property type="entry name" value="ABC transporter type 1, transmembrane domain"/>
    <property type="match status" value="1"/>
</dbReference>
<keyword evidence="3 6" id="KW-1133">Transmembrane helix</keyword>
<comment type="caution">
    <text evidence="8">The sequence shown here is derived from an EMBL/GenBank/DDBJ whole genome shotgun (WGS) entry which is preliminary data.</text>
</comment>